<dbReference type="InterPro" id="IPR027417">
    <property type="entry name" value="P-loop_NTPase"/>
</dbReference>
<sequence>MARREGLRRNYHCGEGDICFVKGVVGLYDGDSYSIAMVAEALDLPVVLVVDAKTGIEVWLRRS</sequence>
<dbReference type="Proteomes" id="UP000663203">
    <property type="component" value="Chromosome"/>
</dbReference>
<gene>
    <name evidence="1" type="ORF">J0X25_09265</name>
</gene>
<reference evidence="1 2" key="1">
    <citation type="submission" date="2021-03" db="EMBL/GenBank/DDBJ databases">
        <title>Haloterrigena longa sp. nov. and Haloterrigena limicola sp. nov., extremely halophilic archaea isolated from a salt lake.</title>
        <authorList>
            <person name="Henglin C."/>
        </authorList>
    </citation>
    <scope>NUCLEOTIDE SEQUENCE [LARGE SCALE GENOMIC DNA]</scope>
    <source>
        <strain evidence="1 2">KZCA68</strain>
    </source>
</reference>
<keyword evidence="2" id="KW-1185">Reference proteome</keyword>
<evidence type="ECO:0000313" key="2">
    <source>
        <dbReference type="Proteomes" id="UP000663203"/>
    </source>
</evidence>
<evidence type="ECO:0000313" key="1">
    <source>
        <dbReference type="EMBL" id="QSW97613.1"/>
    </source>
</evidence>
<dbReference type="EMBL" id="CP071462">
    <property type="protein sequence ID" value="QSW97613.1"/>
    <property type="molecule type" value="Genomic_DNA"/>
</dbReference>
<dbReference type="Gene3D" id="3.40.50.300">
    <property type="entry name" value="P-loop containing nucleotide triphosphate hydrolases"/>
    <property type="match status" value="1"/>
</dbReference>
<organism evidence="1 2">
    <name type="scientific">Haloterrigena alkaliphila</name>
    <dbReference type="NCBI Taxonomy" id="2816475"/>
    <lineage>
        <taxon>Archaea</taxon>
        <taxon>Methanobacteriati</taxon>
        <taxon>Methanobacteriota</taxon>
        <taxon>Stenosarchaea group</taxon>
        <taxon>Halobacteria</taxon>
        <taxon>Halobacteriales</taxon>
        <taxon>Natrialbaceae</taxon>
        <taxon>Haloterrigena</taxon>
    </lineage>
</organism>
<dbReference type="AlphaFoldDB" id="A0A8A2V735"/>
<proteinExistence type="predicted"/>
<protein>
    <submittedName>
        <fullName evidence="1">Uncharacterized protein</fullName>
    </submittedName>
</protein>
<name>A0A8A2V735_9EURY</name>
<accession>A0A8A2V735</accession>